<dbReference type="AlphaFoldDB" id="A0AA38CRU8"/>
<dbReference type="Pfam" id="PF12796">
    <property type="entry name" value="Ank_2"/>
    <property type="match status" value="2"/>
</dbReference>
<proteinExistence type="predicted"/>
<comment type="caution">
    <text evidence="2">The sequence shown here is derived from an EMBL/GenBank/DDBJ whole genome shotgun (WGS) entry which is preliminary data.</text>
</comment>
<dbReference type="InterPro" id="IPR002110">
    <property type="entry name" value="Ankyrin_rpt"/>
</dbReference>
<dbReference type="EMBL" id="JAHRHJ020000008">
    <property type="protein sequence ID" value="KAH9304502.1"/>
    <property type="molecule type" value="Genomic_DNA"/>
</dbReference>
<gene>
    <name evidence="2" type="ORF">KI387_008906</name>
</gene>
<dbReference type="Pfam" id="PF00023">
    <property type="entry name" value="Ank"/>
    <property type="match status" value="1"/>
</dbReference>
<keyword evidence="1" id="KW-0040">ANK repeat</keyword>
<dbReference type="PROSITE" id="PS50088">
    <property type="entry name" value="ANK_REPEAT"/>
    <property type="match status" value="1"/>
</dbReference>
<sequence>MNREDFLACKNGDLDAIQNLDQRVLRGVTFERDTVLHIAAREGHFRVVEWILNNVRGMCDAHNYDRNTPLHEAAKGGNREVVQILLRHNRNSASKLKLYRETPLLIACEYGHMEAATLLVEATPLLLLDRRLEFWLDSIISWWRKLLAPRSMVRFPDDTPLHRAVHGGRVSIVHEILDKAVRGEREILCRGYMTETDQFGRCAVHVAAVQGSLDIIQEFISSFPCCVTIRAENYKTPLHFAVESNRYQVVQNLLSNVDSEKKAILVSCDRDNSGNTALHLAAIEGVDSQ</sequence>
<accession>A0AA38CRU8</accession>
<feature type="non-terminal residue" evidence="2">
    <location>
        <position position="289"/>
    </location>
</feature>
<evidence type="ECO:0000313" key="3">
    <source>
        <dbReference type="Proteomes" id="UP000824469"/>
    </source>
</evidence>
<feature type="repeat" description="ANK" evidence="1">
    <location>
        <begin position="65"/>
        <end position="97"/>
    </location>
</feature>
<organism evidence="2 3">
    <name type="scientific">Taxus chinensis</name>
    <name type="common">Chinese yew</name>
    <name type="synonym">Taxus wallichiana var. chinensis</name>
    <dbReference type="NCBI Taxonomy" id="29808"/>
    <lineage>
        <taxon>Eukaryota</taxon>
        <taxon>Viridiplantae</taxon>
        <taxon>Streptophyta</taxon>
        <taxon>Embryophyta</taxon>
        <taxon>Tracheophyta</taxon>
        <taxon>Spermatophyta</taxon>
        <taxon>Pinopsida</taxon>
        <taxon>Pinidae</taxon>
        <taxon>Conifers II</taxon>
        <taxon>Cupressales</taxon>
        <taxon>Taxaceae</taxon>
        <taxon>Taxus</taxon>
    </lineage>
</organism>
<dbReference type="SUPFAM" id="SSF48403">
    <property type="entry name" value="Ankyrin repeat"/>
    <property type="match status" value="1"/>
</dbReference>
<dbReference type="PANTHER" id="PTHR24121:SF22">
    <property type="entry name" value="PROTEIN ACCELERATED CELL DEATH 6-LIKE"/>
    <property type="match status" value="1"/>
</dbReference>
<protein>
    <submittedName>
        <fullName evidence="2">Uncharacterized protein</fullName>
    </submittedName>
</protein>
<dbReference type="PANTHER" id="PTHR24121">
    <property type="entry name" value="NO MECHANORECEPTOR POTENTIAL C, ISOFORM D-RELATED"/>
    <property type="match status" value="1"/>
</dbReference>
<evidence type="ECO:0000313" key="2">
    <source>
        <dbReference type="EMBL" id="KAH9304502.1"/>
    </source>
</evidence>
<dbReference type="Proteomes" id="UP000824469">
    <property type="component" value="Unassembled WGS sequence"/>
</dbReference>
<evidence type="ECO:0000256" key="1">
    <source>
        <dbReference type="PROSITE-ProRule" id="PRU00023"/>
    </source>
</evidence>
<dbReference type="OMA" id="LLIACEY"/>
<dbReference type="InterPro" id="IPR036770">
    <property type="entry name" value="Ankyrin_rpt-contain_sf"/>
</dbReference>
<keyword evidence="3" id="KW-1185">Reference proteome</keyword>
<dbReference type="SMART" id="SM00248">
    <property type="entry name" value="ANK"/>
    <property type="match status" value="6"/>
</dbReference>
<dbReference type="Gene3D" id="1.25.40.20">
    <property type="entry name" value="Ankyrin repeat-containing domain"/>
    <property type="match status" value="2"/>
</dbReference>
<dbReference type="PROSITE" id="PS50297">
    <property type="entry name" value="ANK_REP_REGION"/>
    <property type="match status" value="1"/>
</dbReference>
<reference evidence="2 3" key="1">
    <citation type="journal article" date="2021" name="Nat. Plants">
        <title>The Taxus genome provides insights into paclitaxel biosynthesis.</title>
        <authorList>
            <person name="Xiong X."/>
            <person name="Gou J."/>
            <person name="Liao Q."/>
            <person name="Li Y."/>
            <person name="Zhou Q."/>
            <person name="Bi G."/>
            <person name="Li C."/>
            <person name="Du R."/>
            <person name="Wang X."/>
            <person name="Sun T."/>
            <person name="Guo L."/>
            <person name="Liang H."/>
            <person name="Lu P."/>
            <person name="Wu Y."/>
            <person name="Zhang Z."/>
            <person name="Ro D.K."/>
            <person name="Shang Y."/>
            <person name="Huang S."/>
            <person name="Yan J."/>
        </authorList>
    </citation>
    <scope>NUCLEOTIDE SEQUENCE [LARGE SCALE GENOMIC DNA]</scope>
    <source>
        <strain evidence="2">Ta-2019</strain>
    </source>
</reference>
<name>A0AA38CRU8_TAXCH</name>